<sequence length="189" mass="20278">MADEELGAANIDRAAGAAYSVTYATFLITALAGVHGFVGRFANTSGHLFTWYIGFAAAALCCANIILAIDATLYLIGRSPTVSKRLLFVRDLLIWASLLLALIAFSIISFHVSKSKVIIIAISGVLGVVYLILAVLMIIDWTSFELGEAFAAGFNEVKGLIGEAFTTVFSGVKRVSRSIYDRVKKAFSN</sequence>
<protein>
    <submittedName>
        <fullName evidence="1">Uncharacterized protein</fullName>
    </submittedName>
</protein>
<evidence type="ECO:0000313" key="1">
    <source>
        <dbReference type="EMBL" id="KAI3764936.1"/>
    </source>
</evidence>
<reference evidence="1 2" key="2">
    <citation type="journal article" date="2022" name="Mol. Ecol. Resour.">
        <title>The genomes of chicory, endive, great burdock and yacon provide insights into Asteraceae paleo-polyploidization history and plant inulin production.</title>
        <authorList>
            <person name="Fan W."/>
            <person name="Wang S."/>
            <person name="Wang H."/>
            <person name="Wang A."/>
            <person name="Jiang F."/>
            <person name="Liu H."/>
            <person name="Zhao H."/>
            <person name="Xu D."/>
            <person name="Zhang Y."/>
        </authorList>
    </citation>
    <scope>NUCLEOTIDE SEQUENCE [LARGE SCALE GENOMIC DNA]</scope>
    <source>
        <strain evidence="2">cv. Punajuju</strain>
        <tissue evidence="1">Leaves</tissue>
    </source>
</reference>
<dbReference type="Proteomes" id="UP001055811">
    <property type="component" value="Linkage Group LG03"/>
</dbReference>
<accession>A0ACB9F2M3</accession>
<keyword evidence="2" id="KW-1185">Reference proteome</keyword>
<comment type="caution">
    <text evidence="1">The sequence shown here is derived from an EMBL/GenBank/DDBJ whole genome shotgun (WGS) entry which is preliminary data.</text>
</comment>
<dbReference type="EMBL" id="CM042011">
    <property type="protein sequence ID" value="KAI3764936.1"/>
    <property type="molecule type" value="Genomic_DNA"/>
</dbReference>
<name>A0ACB9F2M3_CICIN</name>
<proteinExistence type="predicted"/>
<gene>
    <name evidence="1" type="ORF">L2E82_14953</name>
</gene>
<evidence type="ECO:0000313" key="2">
    <source>
        <dbReference type="Proteomes" id="UP001055811"/>
    </source>
</evidence>
<organism evidence="1 2">
    <name type="scientific">Cichorium intybus</name>
    <name type="common">Chicory</name>
    <dbReference type="NCBI Taxonomy" id="13427"/>
    <lineage>
        <taxon>Eukaryota</taxon>
        <taxon>Viridiplantae</taxon>
        <taxon>Streptophyta</taxon>
        <taxon>Embryophyta</taxon>
        <taxon>Tracheophyta</taxon>
        <taxon>Spermatophyta</taxon>
        <taxon>Magnoliopsida</taxon>
        <taxon>eudicotyledons</taxon>
        <taxon>Gunneridae</taxon>
        <taxon>Pentapetalae</taxon>
        <taxon>asterids</taxon>
        <taxon>campanulids</taxon>
        <taxon>Asterales</taxon>
        <taxon>Asteraceae</taxon>
        <taxon>Cichorioideae</taxon>
        <taxon>Cichorieae</taxon>
        <taxon>Cichoriinae</taxon>
        <taxon>Cichorium</taxon>
    </lineage>
</organism>
<reference evidence="2" key="1">
    <citation type="journal article" date="2022" name="Mol. Ecol. Resour.">
        <title>The genomes of chicory, endive, great burdock and yacon provide insights into Asteraceae palaeo-polyploidization history and plant inulin production.</title>
        <authorList>
            <person name="Fan W."/>
            <person name="Wang S."/>
            <person name="Wang H."/>
            <person name="Wang A."/>
            <person name="Jiang F."/>
            <person name="Liu H."/>
            <person name="Zhao H."/>
            <person name="Xu D."/>
            <person name="Zhang Y."/>
        </authorList>
    </citation>
    <scope>NUCLEOTIDE SEQUENCE [LARGE SCALE GENOMIC DNA]</scope>
    <source>
        <strain evidence="2">cv. Punajuju</strain>
    </source>
</reference>